<dbReference type="Gene3D" id="4.10.1000.10">
    <property type="entry name" value="Zinc finger, CCCH-type"/>
    <property type="match status" value="1"/>
</dbReference>
<dbReference type="InterPro" id="IPR000571">
    <property type="entry name" value="Znf_CCCH"/>
</dbReference>
<sequence>MPPKKAQKESKNEIKKKEKLVADLTFGLKNKNKSKKVQKQIQQVTNQVIHKNKSGSQLAKEEKMKQEAKLERERQHELDKLLRASVVQPKAKPGVDPKTILCEYFKRGLCNKGDACKYSHSLEKKQREPEKIDLYSDRRDKPKEDTMDNWDQDKLEKVIEQKHGAKNQGLPPTTIVCKFFLDAVENSKYGWFWQCPNGKSCHYRHALPPGFELKKKGEEKKDDGEAGPSLEEVLEEQRKALIGGTPVTLETFMEWKKKKIAEREEKEKKEKDALRAKAQDSKGRMAVGLTGRDLFSFNPEMFEDDAGAAQDLDYGHREEEEEEDESEASEDENGGEDDGQDDLDEEELQKRYQISSDMKIDESLFAGDADLEDEDESDEDEKEEGDEEHPEPAPAPQDE</sequence>
<dbReference type="SMART" id="SM00356">
    <property type="entry name" value="ZnF_C3H1"/>
    <property type="match status" value="2"/>
</dbReference>
<feature type="region of interest" description="Disordered" evidence="5">
    <location>
        <begin position="214"/>
        <end position="233"/>
    </location>
</feature>
<evidence type="ECO:0000256" key="4">
    <source>
        <dbReference type="PROSITE-ProRule" id="PRU00723"/>
    </source>
</evidence>
<feature type="region of interest" description="Disordered" evidence="5">
    <location>
        <begin position="51"/>
        <end position="74"/>
    </location>
</feature>
<dbReference type="Pfam" id="PF00642">
    <property type="entry name" value="zf-CCCH"/>
    <property type="match status" value="1"/>
</dbReference>
<evidence type="ECO:0000256" key="5">
    <source>
        <dbReference type="SAM" id="MobiDB-lite"/>
    </source>
</evidence>
<keyword evidence="2 4" id="KW-0863">Zinc-finger</keyword>
<evidence type="ECO:0000256" key="2">
    <source>
        <dbReference type="ARBA" id="ARBA00022771"/>
    </source>
</evidence>
<evidence type="ECO:0000313" key="8">
    <source>
        <dbReference type="Proteomes" id="UP001281761"/>
    </source>
</evidence>
<evidence type="ECO:0000259" key="6">
    <source>
        <dbReference type="PROSITE" id="PS50103"/>
    </source>
</evidence>
<dbReference type="Gene3D" id="6.20.400.10">
    <property type="match status" value="1"/>
</dbReference>
<feature type="region of interest" description="Disordered" evidence="5">
    <location>
        <begin position="261"/>
        <end position="399"/>
    </location>
</feature>
<feature type="compositionally biased region" description="Acidic residues" evidence="5">
    <location>
        <begin position="319"/>
        <end position="347"/>
    </location>
</feature>
<accession>A0ABQ9XK40</accession>
<proteinExistence type="predicted"/>
<dbReference type="PANTHER" id="PTHR12681:SF0">
    <property type="entry name" value="ZINC FINGER CCCH DOMAIN-CONTAINING PROTEIN 15"/>
    <property type="match status" value="1"/>
</dbReference>
<feature type="domain" description="C3H1-type" evidence="6">
    <location>
        <begin position="171"/>
        <end position="208"/>
    </location>
</feature>
<evidence type="ECO:0000256" key="1">
    <source>
        <dbReference type="ARBA" id="ARBA00022723"/>
    </source>
</evidence>
<feature type="compositionally biased region" description="Basic and acidic residues" evidence="5">
    <location>
        <begin position="261"/>
        <end position="283"/>
    </location>
</feature>
<dbReference type="PROSITE" id="PS50103">
    <property type="entry name" value="ZF_C3H1"/>
    <property type="match status" value="2"/>
</dbReference>
<reference evidence="7 8" key="1">
    <citation type="journal article" date="2022" name="bioRxiv">
        <title>Genomics of Preaxostyla Flagellates Illuminates Evolutionary Transitions and the Path Towards Mitochondrial Loss.</title>
        <authorList>
            <person name="Novak L.V.F."/>
            <person name="Treitli S.C."/>
            <person name="Pyrih J."/>
            <person name="Halakuc P."/>
            <person name="Pipaliya S.V."/>
            <person name="Vacek V."/>
            <person name="Brzon O."/>
            <person name="Soukal P."/>
            <person name="Eme L."/>
            <person name="Dacks J.B."/>
            <person name="Karnkowska A."/>
            <person name="Elias M."/>
            <person name="Hampl V."/>
        </authorList>
    </citation>
    <scope>NUCLEOTIDE SEQUENCE [LARGE SCALE GENOMIC DNA]</scope>
    <source>
        <strain evidence="7">NAU3</strain>
        <tissue evidence="7">Gut</tissue>
    </source>
</reference>
<feature type="compositionally biased region" description="Basic and acidic residues" evidence="5">
    <location>
        <begin position="214"/>
        <end position="224"/>
    </location>
</feature>
<dbReference type="InterPro" id="IPR032378">
    <property type="entry name" value="ZC3H15/TMA46_C"/>
</dbReference>
<name>A0ABQ9XK40_9EUKA</name>
<feature type="zinc finger region" description="C3H1-type" evidence="4">
    <location>
        <begin position="96"/>
        <end position="123"/>
    </location>
</feature>
<dbReference type="InterPro" id="IPR036855">
    <property type="entry name" value="Znf_CCCH_sf"/>
</dbReference>
<feature type="domain" description="C3H1-type" evidence="6">
    <location>
        <begin position="96"/>
        <end position="123"/>
    </location>
</feature>
<keyword evidence="8" id="KW-1185">Reference proteome</keyword>
<dbReference type="SUPFAM" id="SSF90229">
    <property type="entry name" value="CCCH zinc finger"/>
    <property type="match status" value="1"/>
</dbReference>
<dbReference type="EMBL" id="JARBJD010000104">
    <property type="protein sequence ID" value="KAK2952366.1"/>
    <property type="molecule type" value="Genomic_DNA"/>
</dbReference>
<comment type="caution">
    <text evidence="7">The sequence shown here is derived from an EMBL/GenBank/DDBJ whole genome shotgun (WGS) entry which is preliminary data.</text>
</comment>
<keyword evidence="3 4" id="KW-0862">Zinc</keyword>
<feature type="zinc finger region" description="C3H1-type" evidence="4">
    <location>
        <begin position="171"/>
        <end position="208"/>
    </location>
</feature>
<dbReference type="Proteomes" id="UP001281761">
    <property type="component" value="Unassembled WGS sequence"/>
</dbReference>
<organism evidence="7 8">
    <name type="scientific">Blattamonas nauphoetae</name>
    <dbReference type="NCBI Taxonomy" id="2049346"/>
    <lineage>
        <taxon>Eukaryota</taxon>
        <taxon>Metamonada</taxon>
        <taxon>Preaxostyla</taxon>
        <taxon>Oxymonadida</taxon>
        <taxon>Blattamonas</taxon>
    </lineage>
</organism>
<dbReference type="Pfam" id="PF16543">
    <property type="entry name" value="DFRP_C"/>
    <property type="match status" value="1"/>
</dbReference>
<keyword evidence="1 4" id="KW-0479">Metal-binding</keyword>
<gene>
    <name evidence="7" type="ORF">BLNAU_12628</name>
</gene>
<protein>
    <submittedName>
        <fullName evidence="7">Translation machinery-associated protein 46</fullName>
    </submittedName>
</protein>
<feature type="compositionally biased region" description="Basic and acidic residues" evidence="5">
    <location>
        <begin position="59"/>
        <end position="74"/>
    </location>
</feature>
<evidence type="ECO:0000256" key="3">
    <source>
        <dbReference type="ARBA" id="ARBA00022833"/>
    </source>
</evidence>
<feature type="compositionally biased region" description="Acidic residues" evidence="5">
    <location>
        <begin position="369"/>
        <end position="389"/>
    </location>
</feature>
<dbReference type="PANTHER" id="PTHR12681">
    <property type="entry name" value="ZINC FINGER-CONTAINING PROTEIN P48ZNF"/>
    <property type="match status" value="1"/>
</dbReference>
<evidence type="ECO:0000313" key="7">
    <source>
        <dbReference type="EMBL" id="KAK2952366.1"/>
    </source>
</evidence>